<proteinExistence type="predicted"/>
<dbReference type="EMBL" id="BSXT01001242">
    <property type="protein sequence ID" value="GMF40391.1"/>
    <property type="molecule type" value="Genomic_DNA"/>
</dbReference>
<protein>
    <submittedName>
        <fullName evidence="1">Unnamed protein product</fullName>
    </submittedName>
</protein>
<sequence>MPTASEKNSWSCWGVSANAIVDSGESIVFDGTISDIDSSDDFGDWHAQIAFQLDTQNESILSLSTDSGLTLLQKDMIRGAYARGEEAGLFTLFFTANFKRSCNFGQMQQWGETGKSYLPSKTDKYALRFYAVVVWSSLYVRSVWDNVSGNTLPTTPPDRYTATFPDLRTPLCSTLRLPNVHVTAGSHTALWVAMMDHQTRVMPYPSGRRLIVCDNFYTRHFLASALLRFTDGETCLLGTVRLNLGDRWNKVELAKAMERVEQTERDSWKLVAAVEPISGWQVQQEQRNKQQLRLPKRSRTSYVGPVSIVNKAGFVVFKDRKVVVFYTKDLRDTVSTVRYSAQVGTLLLAATTSVR</sequence>
<accession>A0A9W6XKB7</accession>
<keyword evidence="2" id="KW-1185">Reference proteome</keyword>
<dbReference type="Proteomes" id="UP001165121">
    <property type="component" value="Unassembled WGS sequence"/>
</dbReference>
<evidence type="ECO:0000313" key="2">
    <source>
        <dbReference type="Proteomes" id="UP001165121"/>
    </source>
</evidence>
<comment type="caution">
    <text evidence="1">The sequence shown here is derived from an EMBL/GenBank/DDBJ whole genome shotgun (WGS) entry which is preliminary data.</text>
</comment>
<evidence type="ECO:0000313" key="1">
    <source>
        <dbReference type="EMBL" id="GMF40391.1"/>
    </source>
</evidence>
<reference evidence="1" key="1">
    <citation type="submission" date="2023-04" db="EMBL/GenBank/DDBJ databases">
        <title>Phytophthora fragariaefolia NBRC 109709.</title>
        <authorList>
            <person name="Ichikawa N."/>
            <person name="Sato H."/>
            <person name="Tonouchi N."/>
        </authorList>
    </citation>
    <scope>NUCLEOTIDE SEQUENCE</scope>
    <source>
        <strain evidence="1">NBRC 109709</strain>
    </source>
</reference>
<name>A0A9W6XKB7_9STRA</name>
<dbReference type="AlphaFoldDB" id="A0A9W6XKB7"/>
<organism evidence="1 2">
    <name type="scientific">Phytophthora fragariaefolia</name>
    <dbReference type="NCBI Taxonomy" id="1490495"/>
    <lineage>
        <taxon>Eukaryota</taxon>
        <taxon>Sar</taxon>
        <taxon>Stramenopiles</taxon>
        <taxon>Oomycota</taxon>
        <taxon>Peronosporomycetes</taxon>
        <taxon>Peronosporales</taxon>
        <taxon>Peronosporaceae</taxon>
        <taxon>Phytophthora</taxon>
    </lineage>
</organism>
<gene>
    <name evidence="1" type="ORF">Pfra01_001239100</name>
</gene>